<evidence type="ECO:0000313" key="2">
    <source>
        <dbReference type="EMBL" id="KJX92927.1"/>
    </source>
</evidence>
<organism evidence="2 3">
    <name type="scientific">Zymoseptoria brevis</name>
    <dbReference type="NCBI Taxonomy" id="1047168"/>
    <lineage>
        <taxon>Eukaryota</taxon>
        <taxon>Fungi</taxon>
        <taxon>Dikarya</taxon>
        <taxon>Ascomycota</taxon>
        <taxon>Pezizomycotina</taxon>
        <taxon>Dothideomycetes</taxon>
        <taxon>Dothideomycetidae</taxon>
        <taxon>Mycosphaerellales</taxon>
        <taxon>Mycosphaerellaceae</taxon>
        <taxon>Zymoseptoria</taxon>
    </lineage>
</organism>
<evidence type="ECO:0000256" key="1">
    <source>
        <dbReference type="SAM" id="SignalP"/>
    </source>
</evidence>
<gene>
    <name evidence="2" type="ORF">TI39_contig4519g00003</name>
</gene>
<protein>
    <recommendedName>
        <fullName evidence="4">Hydrophobin like protein</fullName>
    </recommendedName>
</protein>
<reference evidence="2 3" key="1">
    <citation type="submission" date="2015-03" db="EMBL/GenBank/DDBJ databases">
        <title>RNA-seq based gene annotation and comparative genomics of four Zymoseptoria species reveal species-specific pathogenicity related genes and transposable element activity.</title>
        <authorList>
            <person name="Grandaubert J."/>
            <person name="Bhattacharyya A."/>
            <person name="Stukenbrock E.H."/>
        </authorList>
    </citation>
    <scope>NUCLEOTIDE SEQUENCE [LARGE SCALE GENOMIC DNA]</scope>
    <source>
        <strain evidence="2 3">Zb18110</strain>
    </source>
</reference>
<feature type="signal peptide" evidence="1">
    <location>
        <begin position="1"/>
        <end position="16"/>
    </location>
</feature>
<evidence type="ECO:0008006" key="4">
    <source>
        <dbReference type="Google" id="ProtNLM"/>
    </source>
</evidence>
<accession>A0A0F4G7F3</accession>
<comment type="caution">
    <text evidence="2">The sequence shown here is derived from an EMBL/GenBank/DDBJ whole genome shotgun (WGS) entry which is preliminary data.</text>
</comment>
<evidence type="ECO:0000313" key="3">
    <source>
        <dbReference type="Proteomes" id="UP000033647"/>
    </source>
</evidence>
<dbReference type="AlphaFoldDB" id="A0A0F4G7F3"/>
<feature type="chain" id="PRO_5002468217" description="Hydrophobin like protein" evidence="1">
    <location>
        <begin position="17"/>
        <end position="152"/>
    </location>
</feature>
<keyword evidence="1" id="KW-0732">Signal</keyword>
<dbReference type="EMBL" id="LAFY01004478">
    <property type="protein sequence ID" value="KJX92927.1"/>
    <property type="molecule type" value="Genomic_DNA"/>
</dbReference>
<proteinExistence type="predicted"/>
<keyword evidence="3" id="KW-1185">Reference proteome</keyword>
<dbReference type="Proteomes" id="UP000033647">
    <property type="component" value="Unassembled WGS sequence"/>
</dbReference>
<name>A0A0F4G7F3_9PEZI</name>
<dbReference type="OrthoDB" id="3637047at2759"/>
<sequence length="152" mass="15492">MKAFVALAASVATSFAAPGQWDPAAPKCTDGGQLHCCQATFTGAAAPVTLAADLACYDLTPAVLNCVITNAPIDPDFGCVGEYACCQVNELNPLLGLFCSKPPGDCRGREGGSPAYCTDVIDGRFGNCTDNDVKSNQGLLGIGDGLLGGRSK</sequence>